<dbReference type="Gene3D" id="3.30.530.20">
    <property type="match status" value="1"/>
</dbReference>
<name>A0A4U3LKZ4_9ACTN</name>
<proteinExistence type="predicted"/>
<evidence type="ECO:0000313" key="2">
    <source>
        <dbReference type="Proteomes" id="UP000305836"/>
    </source>
</evidence>
<dbReference type="Proteomes" id="UP000305836">
    <property type="component" value="Unassembled WGS sequence"/>
</dbReference>
<dbReference type="InterPro" id="IPR023393">
    <property type="entry name" value="START-like_dom_sf"/>
</dbReference>
<dbReference type="EMBL" id="SZPZ01000004">
    <property type="protein sequence ID" value="TKK76152.1"/>
    <property type="molecule type" value="Genomic_DNA"/>
</dbReference>
<dbReference type="SUPFAM" id="SSF55961">
    <property type="entry name" value="Bet v1-like"/>
    <property type="match status" value="1"/>
</dbReference>
<dbReference type="AlphaFoldDB" id="A0A4U3LKZ4"/>
<dbReference type="Pfam" id="PF10604">
    <property type="entry name" value="Polyketide_cyc2"/>
    <property type="match status" value="1"/>
</dbReference>
<accession>A0A4U3LKZ4</accession>
<comment type="caution">
    <text evidence="1">The sequence shown here is derived from an EMBL/GenBank/DDBJ whole genome shotgun (WGS) entry which is preliminary data.</text>
</comment>
<protein>
    <submittedName>
        <fullName evidence="1">SRPBCC family protein</fullName>
    </submittedName>
</protein>
<keyword evidence="2" id="KW-1185">Reference proteome</keyword>
<dbReference type="CDD" id="cd07812">
    <property type="entry name" value="SRPBCC"/>
    <property type="match status" value="1"/>
</dbReference>
<reference evidence="1 2" key="1">
    <citation type="submission" date="2019-04" db="EMBL/GenBank/DDBJ databases">
        <title>Kribbella sp. NEAU-THZ 27 nov., a novel actinomycete isolated from soil.</title>
        <authorList>
            <person name="Duan L."/>
        </authorList>
    </citation>
    <scope>NUCLEOTIDE SEQUENCE [LARGE SCALE GENOMIC DNA]</scope>
    <source>
        <strain evidence="2">NEAU-THZ27</strain>
    </source>
</reference>
<dbReference type="InterPro" id="IPR019587">
    <property type="entry name" value="Polyketide_cyclase/dehydratase"/>
</dbReference>
<gene>
    <name evidence="1" type="ORF">FDA38_27440</name>
</gene>
<organism evidence="1 2">
    <name type="scientific">Kribbella jiaozuonensis</name>
    <dbReference type="NCBI Taxonomy" id="2575441"/>
    <lineage>
        <taxon>Bacteria</taxon>
        <taxon>Bacillati</taxon>
        <taxon>Actinomycetota</taxon>
        <taxon>Actinomycetes</taxon>
        <taxon>Propionibacteriales</taxon>
        <taxon>Kribbellaceae</taxon>
        <taxon>Kribbella</taxon>
    </lineage>
</organism>
<dbReference type="OrthoDB" id="4483486at2"/>
<evidence type="ECO:0000313" key="1">
    <source>
        <dbReference type="EMBL" id="TKK76152.1"/>
    </source>
</evidence>
<dbReference type="RefSeq" id="WP_137257021.1">
    <property type="nucleotide sequence ID" value="NZ_JBHSPQ010000003.1"/>
</dbReference>
<sequence length="165" mass="17902">MSENVWVVRASVADVFAVLGDGSSYAGWVVGAARVRSVDDGFPAVGTSLHHSVGVWPFLLNDVTTVEEFEPDHRLVIKVRAWPAGAGRVEFVATARPDGCLLVMREQAVEGPANVLPGAAIDPVLHWRNSETLRRLAYLAESRAELHQTRSADTYPTDGVRAPMN</sequence>